<dbReference type="EMBL" id="QPJY01000001">
    <property type="protein sequence ID" value="RCX33230.1"/>
    <property type="molecule type" value="Genomic_DNA"/>
</dbReference>
<evidence type="ECO:0000313" key="3">
    <source>
        <dbReference type="Proteomes" id="UP000252707"/>
    </source>
</evidence>
<protein>
    <submittedName>
        <fullName evidence="2">Uncharacterized protein</fullName>
    </submittedName>
</protein>
<reference evidence="2 3" key="1">
    <citation type="submission" date="2018-07" db="EMBL/GenBank/DDBJ databases">
        <title>Genomic Encyclopedia of Type Strains, Phase IV (KMG-IV): sequencing the most valuable type-strain genomes for metagenomic binning, comparative biology and taxonomic classification.</title>
        <authorList>
            <person name="Goeker M."/>
        </authorList>
    </citation>
    <scope>NUCLEOTIDE SEQUENCE [LARGE SCALE GENOMIC DNA]</scope>
    <source>
        <strain evidence="2 3">DSM 26407</strain>
    </source>
</reference>
<dbReference type="OrthoDB" id="8775484at2"/>
<dbReference type="RefSeq" id="WP_114278095.1">
    <property type="nucleotide sequence ID" value="NZ_QPJY01000001.1"/>
</dbReference>
<dbReference type="AlphaFoldDB" id="A0A369CGN8"/>
<evidence type="ECO:0000313" key="2">
    <source>
        <dbReference type="EMBL" id="RCX33230.1"/>
    </source>
</evidence>
<keyword evidence="1" id="KW-0472">Membrane</keyword>
<proteinExistence type="predicted"/>
<feature type="transmembrane region" description="Helical" evidence="1">
    <location>
        <begin position="85"/>
        <end position="106"/>
    </location>
</feature>
<evidence type="ECO:0000256" key="1">
    <source>
        <dbReference type="SAM" id="Phobius"/>
    </source>
</evidence>
<accession>A0A369CGN8</accession>
<dbReference type="Proteomes" id="UP000252707">
    <property type="component" value="Unassembled WGS sequence"/>
</dbReference>
<sequence length="161" mass="18183">MKRRLYFLLPDSAHAQQVIADLKAAGIVRAHIHTYTGKRRSGWRRRIMDDPRHRLERWFWNGNLALFFLALALFVYGLWASGATWSMVGAAFMAITLAIGLVFLTLPDTHLEAFRSALNHGEVLVMVDIPKARVGEVEARVRRHHPEATLGGVGWSLDALE</sequence>
<name>A0A369CGN8_9GAMM</name>
<keyword evidence="1" id="KW-0812">Transmembrane</keyword>
<organism evidence="2 3">
    <name type="scientific">Thioalbus denitrificans</name>
    <dbReference type="NCBI Taxonomy" id="547122"/>
    <lineage>
        <taxon>Bacteria</taxon>
        <taxon>Pseudomonadati</taxon>
        <taxon>Pseudomonadota</taxon>
        <taxon>Gammaproteobacteria</taxon>
        <taxon>Chromatiales</taxon>
        <taxon>Ectothiorhodospiraceae</taxon>
        <taxon>Thioalbus</taxon>
    </lineage>
</organism>
<gene>
    <name evidence="2" type="ORF">DFQ59_101531</name>
</gene>
<feature type="transmembrane region" description="Helical" evidence="1">
    <location>
        <begin position="58"/>
        <end position="79"/>
    </location>
</feature>
<keyword evidence="3" id="KW-1185">Reference proteome</keyword>
<comment type="caution">
    <text evidence="2">The sequence shown here is derived from an EMBL/GenBank/DDBJ whole genome shotgun (WGS) entry which is preliminary data.</text>
</comment>
<keyword evidence="1" id="KW-1133">Transmembrane helix</keyword>